<gene>
    <name evidence="3" type="ORF">SAMN04488029_0956</name>
</gene>
<evidence type="ECO:0000259" key="2">
    <source>
        <dbReference type="Pfam" id="PF22570"/>
    </source>
</evidence>
<sequence>MRHYKLEDRSNLIGLALVIIGGIFLLVNFDILPVVVENLAFNWKGIVLVVGIVLYATKSNKLPGLFMIIGAMYFIIATYVWQEYHINIGLSRIFWPGLMIAAGILLLNKRKIEFKRKVSGQSFDYLNDSNIMGGGEVKVRSEQFKGGQTSAVFGGASYDMTGSKLAEGNHTLEVLAVFGGFTFIVPSDWEIQLDVTAIFGALADKRKFVKPPESGTNKRLRIKGFVLFGGGEIKNY</sequence>
<protein>
    <submittedName>
        <fullName evidence="3">Predicted membrane protein</fullName>
    </submittedName>
</protein>
<keyword evidence="1" id="KW-0472">Membrane</keyword>
<name>A0A1W2G7G1_REIFA</name>
<dbReference type="Pfam" id="PF22570">
    <property type="entry name" value="LiaF-TM"/>
    <property type="match status" value="1"/>
</dbReference>
<feature type="domain" description="LiaF transmembrane" evidence="2">
    <location>
        <begin position="12"/>
        <end position="111"/>
    </location>
</feature>
<feature type="transmembrane region" description="Helical" evidence="1">
    <location>
        <begin position="88"/>
        <end position="107"/>
    </location>
</feature>
<dbReference type="EMBL" id="FWYF01000001">
    <property type="protein sequence ID" value="SMD32607.1"/>
    <property type="molecule type" value="Genomic_DNA"/>
</dbReference>
<keyword evidence="1" id="KW-0812">Transmembrane</keyword>
<dbReference type="STRING" id="692418.SAMN04488029_0956"/>
<keyword evidence="4" id="KW-1185">Reference proteome</keyword>
<dbReference type="AlphaFoldDB" id="A0A1W2G7G1"/>
<dbReference type="InterPro" id="IPR054331">
    <property type="entry name" value="LiaF_TM"/>
</dbReference>
<feature type="transmembrane region" description="Helical" evidence="1">
    <location>
        <begin position="41"/>
        <end position="57"/>
    </location>
</feature>
<reference evidence="3 4" key="1">
    <citation type="submission" date="2017-04" db="EMBL/GenBank/DDBJ databases">
        <authorList>
            <person name="Afonso C.L."/>
            <person name="Miller P.J."/>
            <person name="Scott M.A."/>
            <person name="Spackman E."/>
            <person name="Goraichik I."/>
            <person name="Dimitrov K.M."/>
            <person name="Suarez D.L."/>
            <person name="Swayne D.E."/>
        </authorList>
    </citation>
    <scope>NUCLEOTIDE SEQUENCE [LARGE SCALE GENOMIC DNA]</scope>
    <source>
        <strain evidence="3 4">DSM 26133</strain>
    </source>
</reference>
<keyword evidence="1" id="KW-1133">Transmembrane helix</keyword>
<feature type="transmembrane region" description="Helical" evidence="1">
    <location>
        <begin position="12"/>
        <end position="35"/>
    </location>
</feature>
<evidence type="ECO:0000313" key="3">
    <source>
        <dbReference type="EMBL" id="SMD32607.1"/>
    </source>
</evidence>
<evidence type="ECO:0000256" key="1">
    <source>
        <dbReference type="SAM" id="Phobius"/>
    </source>
</evidence>
<accession>A0A1W2G7G1</accession>
<proteinExistence type="predicted"/>
<dbReference type="RefSeq" id="WP_084371260.1">
    <property type="nucleotide sequence ID" value="NZ_FWYF01000001.1"/>
</dbReference>
<feature type="transmembrane region" description="Helical" evidence="1">
    <location>
        <begin position="64"/>
        <end position="82"/>
    </location>
</feature>
<dbReference type="OrthoDB" id="129627at2"/>
<organism evidence="3 4">
    <name type="scientific">Reichenbachiella faecimaris</name>
    <dbReference type="NCBI Taxonomy" id="692418"/>
    <lineage>
        <taxon>Bacteria</taxon>
        <taxon>Pseudomonadati</taxon>
        <taxon>Bacteroidota</taxon>
        <taxon>Cytophagia</taxon>
        <taxon>Cytophagales</taxon>
        <taxon>Reichenbachiellaceae</taxon>
        <taxon>Reichenbachiella</taxon>
    </lineage>
</organism>
<dbReference type="Proteomes" id="UP000192472">
    <property type="component" value="Unassembled WGS sequence"/>
</dbReference>
<evidence type="ECO:0000313" key="4">
    <source>
        <dbReference type="Proteomes" id="UP000192472"/>
    </source>
</evidence>